<evidence type="ECO:0000256" key="1">
    <source>
        <dbReference type="SAM" id="Coils"/>
    </source>
</evidence>
<organism evidence="2 3">
    <name type="scientific">Cyclobacterium marinum (strain ATCC 25205 / DSM 745 / LMG 13164 / NCIMB 1802)</name>
    <name type="common">Flectobacillus marinus</name>
    <dbReference type="NCBI Taxonomy" id="880070"/>
    <lineage>
        <taxon>Bacteria</taxon>
        <taxon>Pseudomonadati</taxon>
        <taxon>Bacteroidota</taxon>
        <taxon>Cytophagia</taxon>
        <taxon>Cytophagales</taxon>
        <taxon>Cyclobacteriaceae</taxon>
        <taxon>Cyclobacterium</taxon>
    </lineage>
</organism>
<evidence type="ECO:0008006" key="4">
    <source>
        <dbReference type="Google" id="ProtNLM"/>
    </source>
</evidence>
<dbReference type="OrthoDB" id="853948at2"/>
<feature type="coiled-coil region" evidence="1">
    <location>
        <begin position="237"/>
        <end position="264"/>
    </location>
</feature>
<dbReference type="AlphaFoldDB" id="G0J4U8"/>
<keyword evidence="1" id="KW-0175">Coiled coil</keyword>
<dbReference type="RefSeq" id="WP_014019623.1">
    <property type="nucleotide sequence ID" value="NC_015914.1"/>
</dbReference>
<gene>
    <name evidence="2" type="ordered locus">Cycma_1571</name>
</gene>
<dbReference type="SUPFAM" id="SSF52540">
    <property type="entry name" value="P-loop containing nucleoside triphosphate hydrolases"/>
    <property type="match status" value="1"/>
</dbReference>
<feature type="coiled-coil region" evidence="1">
    <location>
        <begin position="320"/>
        <end position="347"/>
    </location>
</feature>
<dbReference type="STRING" id="880070.Cycma_1571"/>
<sequence>MKVKLDIEKILIYSEVNDKYFFTEFKDKLNVIYGKNTAGKSTLIQLILYCFGINDNKIKLSEILAEEIFVRVDCIIKKDATPEKYTFLRQDETLLIRDNNGKILRFNGIGSDNSAEHIKLKKYFNELFDFNLLLESNSGITDAPIETIFLPYYVSQDVGWVYLRKSFSNLNFYKNFKEDFLDYYLGIVNVTDREKKREIENTIRGLQQQIAFFTNVERENKDFEVSKIIDSSLSGKANELIESIASVKSELLELENAYVKESNKLTFYNQRLSVVSKVKRNHVNQFPGTDNCPTCTQILPKNIEGIYSYFQADNDTINLQHDLKEKIKNAQSKLNSLNKKIEKARSSIESTHVAYKKYSESEITLEKWIYNKANIQLYDNLVSQVGKLQITLSEERDNLKDYKTDDEILLERQKKNNSFKKTYLQNNVNLGLPTLDEERFYKLYDISSFPFQGVQLHLAVLSYHFAFNKLLTESTDIHRLPFILDSVFKEDIDGGNKDNILKFISSNFPTDTQTILSIADDKNIDSRIEYYSKEIFKGNAHLICIGNGIEKKALLKNNDNEQDDLIEESFEIIETV</sequence>
<dbReference type="EMBL" id="CP002955">
    <property type="protein sequence ID" value="AEL25328.1"/>
    <property type="molecule type" value="Genomic_DNA"/>
</dbReference>
<proteinExistence type="predicted"/>
<dbReference type="Proteomes" id="UP000001635">
    <property type="component" value="Chromosome"/>
</dbReference>
<name>G0J4U8_CYCMS</name>
<protein>
    <recommendedName>
        <fullName evidence="4">Rad50/SbcC-type AAA domain-containing protein</fullName>
    </recommendedName>
</protein>
<keyword evidence="3" id="KW-1185">Reference proteome</keyword>
<dbReference type="InterPro" id="IPR027417">
    <property type="entry name" value="P-loop_NTPase"/>
</dbReference>
<reference evidence="3" key="1">
    <citation type="submission" date="2011-07" db="EMBL/GenBank/DDBJ databases">
        <title>The complete genome of Cyclobacterium marinum DSM 745.</title>
        <authorList>
            <person name="Lucas S."/>
            <person name="Han J."/>
            <person name="Lapidus A."/>
            <person name="Bruce D."/>
            <person name="Goodwin L."/>
            <person name="Pitluck S."/>
            <person name="Peters L."/>
            <person name="Kyrpides N."/>
            <person name="Mavromatis K."/>
            <person name="Ivanova N."/>
            <person name="Ovchinnikova G."/>
            <person name="Chertkov O."/>
            <person name="Detter J.C."/>
            <person name="Tapia R."/>
            <person name="Han C."/>
            <person name="Land M."/>
            <person name="Hauser L."/>
            <person name="Markowitz V."/>
            <person name="Cheng J.-F."/>
            <person name="Hugenholtz P."/>
            <person name="Woyke T."/>
            <person name="Wu D."/>
            <person name="Tindall B."/>
            <person name="Schuetze A."/>
            <person name="Brambilla E."/>
            <person name="Klenk H.-P."/>
            <person name="Eisen J.A."/>
        </authorList>
    </citation>
    <scope>NUCLEOTIDE SEQUENCE [LARGE SCALE GENOMIC DNA]</scope>
    <source>
        <strain evidence="3">ATCC 25205 / DSM 745 / LMG 13164 / NCIMB 1802</strain>
    </source>
</reference>
<dbReference type="eggNOG" id="COG0497">
    <property type="taxonomic scope" value="Bacteria"/>
</dbReference>
<dbReference type="KEGG" id="cmr:Cycma_1571"/>
<evidence type="ECO:0000313" key="2">
    <source>
        <dbReference type="EMBL" id="AEL25328.1"/>
    </source>
</evidence>
<dbReference type="Gene3D" id="3.40.50.300">
    <property type="entry name" value="P-loop containing nucleotide triphosphate hydrolases"/>
    <property type="match status" value="1"/>
</dbReference>
<accession>G0J4U8</accession>
<dbReference type="HOGENOM" id="CLU_472366_0_0_10"/>
<evidence type="ECO:0000313" key="3">
    <source>
        <dbReference type="Proteomes" id="UP000001635"/>
    </source>
</evidence>